<dbReference type="EC" id="2.4.2.-" evidence="2"/>
<comment type="similarity">
    <text evidence="1 2">Belongs to the glycosyltransferase 77 family.</text>
</comment>
<dbReference type="GO" id="GO:0071555">
    <property type="term" value="P:cell wall organization"/>
    <property type="evidence" value="ECO:0007669"/>
    <property type="project" value="UniProtKB-KW"/>
</dbReference>
<dbReference type="EMBL" id="CP151502">
    <property type="protein sequence ID" value="WZN60249.1"/>
    <property type="molecule type" value="Genomic_DNA"/>
</dbReference>
<sequence length="433" mass="48489">MFAYPKSETQQARVATYLLLFVFLLVVTVALRPSAEVVSAVAKADPDVPVQSAPGATERGSVPDTGGTTTGAVAEVESKKKKRSESRRLSGGDEGSAAATKERVRRRRGWSPAGDANGCTMLMASAMLLPEDEAKRESLLLELSMAFSSAYLVHSSHGRMKICFGVITDGATNVTISPRASSLVPAAGKSPAAEIMSRLEYHRHDDIWRYEDEKKGESLGFNTLGRFEGYRRVLEAEASKPERERRHIVFIDSDIVFIREVFRFFRVGGPEQFDVGLTYRRNMPKFPVNTGVMYFSARGLLSGETFMKDVVETYSRNGHPKKMLGDQMVMNDVLARLGNSVKMDKKVPFQHVTDPNGVRLMFVHIDQWNFSPLQFCRVPRKAHVLHFKGALKLKMFKYYRLVMGLLPKGDYDEITKALNKAQAEGRRVRTCKY</sequence>
<proteinExistence type="inferred from homology"/>
<comment type="subcellular location">
    <subcellularLocation>
        <location evidence="2">Golgi apparatus membrane</location>
        <topology evidence="2">Single-pass type II membrane protein</topology>
    </subcellularLocation>
</comment>
<keyword evidence="2" id="KW-0735">Signal-anchor</keyword>
<keyword evidence="2" id="KW-0808">Transferase</keyword>
<keyword evidence="6" id="KW-1185">Reference proteome</keyword>
<evidence type="ECO:0000313" key="5">
    <source>
        <dbReference type="EMBL" id="WZN60249.1"/>
    </source>
</evidence>
<feature type="region of interest" description="Disordered" evidence="3">
    <location>
        <begin position="47"/>
        <end position="112"/>
    </location>
</feature>
<keyword evidence="2" id="KW-0961">Cell wall biogenesis/degradation</keyword>
<keyword evidence="2" id="KW-1133">Transmembrane helix</keyword>
<dbReference type="PANTHER" id="PTHR35723">
    <property type="entry name" value="POLYPHOSPHATIDYLINOSITOL PHOSPHATASE"/>
    <property type="match status" value="1"/>
</dbReference>
<keyword evidence="2" id="KW-0328">Glycosyltransferase</keyword>
<feature type="transmembrane region" description="Helical" evidence="2">
    <location>
        <begin position="12"/>
        <end position="31"/>
    </location>
</feature>
<evidence type="ECO:0000256" key="2">
    <source>
        <dbReference type="RuleBase" id="RU363055"/>
    </source>
</evidence>
<dbReference type="InterPro" id="IPR005069">
    <property type="entry name" value="Nucl-diP-sugar_transferase"/>
</dbReference>
<dbReference type="GO" id="GO:0016757">
    <property type="term" value="F:glycosyltransferase activity"/>
    <property type="evidence" value="ECO:0007669"/>
    <property type="project" value="UniProtKB-KW"/>
</dbReference>
<accession>A0AAX4P2W4</accession>
<dbReference type="InterPro" id="IPR029044">
    <property type="entry name" value="Nucleotide-diphossugar_trans"/>
</dbReference>
<dbReference type="AlphaFoldDB" id="A0AAX4P2W4"/>
<dbReference type="SUPFAM" id="SSF53448">
    <property type="entry name" value="Nucleotide-diphospho-sugar transferases"/>
    <property type="match status" value="1"/>
</dbReference>
<organism evidence="5 6">
    <name type="scientific">Chloropicon roscoffensis</name>
    <dbReference type="NCBI Taxonomy" id="1461544"/>
    <lineage>
        <taxon>Eukaryota</taxon>
        <taxon>Viridiplantae</taxon>
        <taxon>Chlorophyta</taxon>
        <taxon>Chloropicophyceae</taxon>
        <taxon>Chloropicales</taxon>
        <taxon>Chloropicaceae</taxon>
        <taxon>Chloropicon</taxon>
    </lineage>
</organism>
<dbReference type="GO" id="GO:0000139">
    <property type="term" value="C:Golgi membrane"/>
    <property type="evidence" value="ECO:0007669"/>
    <property type="project" value="UniProtKB-SubCell"/>
</dbReference>
<gene>
    <name evidence="5" type="ORF">HKI87_02g17780</name>
</gene>
<protein>
    <recommendedName>
        <fullName evidence="2">Glycosyltransferase</fullName>
        <ecNumber evidence="2">2.4.2.-</ecNumber>
    </recommendedName>
</protein>
<evidence type="ECO:0000259" key="4">
    <source>
        <dbReference type="Pfam" id="PF03407"/>
    </source>
</evidence>
<keyword evidence="2" id="KW-0812">Transmembrane</keyword>
<dbReference type="Proteomes" id="UP001472866">
    <property type="component" value="Chromosome 02"/>
</dbReference>
<reference evidence="5 6" key="1">
    <citation type="submission" date="2024-03" db="EMBL/GenBank/DDBJ databases">
        <title>Complete genome sequence of the green alga Chloropicon roscoffensis RCC1871.</title>
        <authorList>
            <person name="Lemieux C."/>
            <person name="Pombert J.-F."/>
            <person name="Otis C."/>
            <person name="Turmel M."/>
        </authorList>
    </citation>
    <scope>NUCLEOTIDE SEQUENCE [LARGE SCALE GENOMIC DNA]</scope>
    <source>
        <strain evidence="5 6">RCC1871</strain>
    </source>
</reference>
<keyword evidence="2" id="KW-0333">Golgi apparatus</keyword>
<dbReference type="Pfam" id="PF03407">
    <property type="entry name" value="Nucleotid_trans"/>
    <property type="match status" value="1"/>
</dbReference>
<feature type="domain" description="Nucleotide-diphospho-sugar transferase" evidence="4">
    <location>
        <begin position="247"/>
        <end position="380"/>
    </location>
</feature>
<evidence type="ECO:0000256" key="3">
    <source>
        <dbReference type="SAM" id="MobiDB-lite"/>
    </source>
</evidence>
<name>A0AAX4P2W4_9CHLO</name>
<evidence type="ECO:0000313" key="6">
    <source>
        <dbReference type="Proteomes" id="UP001472866"/>
    </source>
</evidence>
<evidence type="ECO:0000256" key="1">
    <source>
        <dbReference type="ARBA" id="ARBA00007033"/>
    </source>
</evidence>
<dbReference type="Gene3D" id="3.90.550.10">
    <property type="entry name" value="Spore Coat Polysaccharide Biosynthesis Protein SpsA, Chain A"/>
    <property type="match status" value="1"/>
</dbReference>
<keyword evidence="2" id="KW-0472">Membrane</keyword>
<feature type="compositionally biased region" description="Low complexity" evidence="3">
    <location>
        <begin position="65"/>
        <end position="75"/>
    </location>
</feature>